<keyword evidence="2" id="KW-0810">Translation regulation</keyword>
<accession>A0AAE1WBT0</accession>
<keyword evidence="3" id="KW-0694">RNA-binding</keyword>
<evidence type="ECO:0000256" key="2">
    <source>
        <dbReference type="ARBA" id="ARBA00022845"/>
    </source>
</evidence>
<evidence type="ECO:0000259" key="5">
    <source>
        <dbReference type="PROSITE" id="PS50303"/>
    </source>
</evidence>
<dbReference type="GO" id="GO:0005737">
    <property type="term" value="C:cytoplasm"/>
    <property type="evidence" value="ECO:0007669"/>
    <property type="project" value="TreeGrafter"/>
</dbReference>
<comment type="caution">
    <text evidence="6">The sequence shown here is derived from an EMBL/GenBank/DDBJ whole genome shotgun (WGS) entry which is preliminary data.</text>
</comment>
<evidence type="ECO:0000256" key="1">
    <source>
        <dbReference type="ARBA" id="ARBA00022737"/>
    </source>
</evidence>
<dbReference type="InterPro" id="IPR016024">
    <property type="entry name" value="ARM-type_fold"/>
</dbReference>
<dbReference type="SMART" id="SM00025">
    <property type="entry name" value="Pumilio"/>
    <property type="match status" value="5"/>
</dbReference>
<proteinExistence type="predicted"/>
<dbReference type="PANTHER" id="PTHR12537">
    <property type="entry name" value="RNA BINDING PROTEIN PUMILIO-RELATED"/>
    <property type="match status" value="1"/>
</dbReference>
<dbReference type="SUPFAM" id="SSF48371">
    <property type="entry name" value="ARM repeat"/>
    <property type="match status" value="2"/>
</dbReference>
<feature type="repeat" description="Pumilio" evidence="4">
    <location>
        <begin position="510"/>
        <end position="547"/>
    </location>
</feature>
<dbReference type="PANTHER" id="PTHR12537:SF63">
    <property type="entry name" value="PUMILIO HOMOLOG 15"/>
    <property type="match status" value="1"/>
</dbReference>
<dbReference type="Pfam" id="PF00806">
    <property type="entry name" value="PUF"/>
    <property type="match status" value="5"/>
</dbReference>
<dbReference type="AlphaFoldDB" id="A0AAE1WBT0"/>
<evidence type="ECO:0000256" key="3">
    <source>
        <dbReference type="ARBA" id="ARBA00022884"/>
    </source>
</evidence>
<reference evidence="6" key="2">
    <citation type="journal article" date="2024" name="Plant">
        <title>Genomic evolution and insights into agronomic trait innovations of Sesamum species.</title>
        <authorList>
            <person name="Miao H."/>
            <person name="Wang L."/>
            <person name="Qu L."/>
            <person name="Liu H."/>
            <person name="Sun Y."/>
            <person name="Le M."/>
            <person name="Wang Q."/>
            <person name="Wei S."/>
            <person name="Zheng Y."/>
            <person name="Lin W."/>
            <person name="Duan Y."/>
            <person name="Cao H."/>
            <person name="Xiong S."/>
            <person name="Wang X."/>
            <person name="Wei L."/>
            <person name="Li C."/>
            <person name="Ma Q."/>
            <person name="Ju M."/>
            <person name="Zhao R."/>
            <person name="Li G."/>
            <person name="Mu C."/>
            <person name="Tian Q."/>
            <person name="Mei H."/>
            <person name="Zhang T."/>
            <person name="Gao T."/>
            <person name="Zhang H."/>
        </authorList>
    </citation>
    <scope>NUCLEOTIDE SEQUENCE</scope>
    <source>
        <strain evidence="6">K16</strain>
    </source>
</reference>
<feature type="repeat" description="Pumilio" evidence="4">
    <location>
        <begin position="297"/>
        <end position="333"/>
    </location>
</feature>
<dbReference type="EMBL" id="JACGWL010000012">
    <property type="protein sequence ID" value="KAK4390475.1"/>
    <property type="molecule type" value="Genomic_DNA"/>
</dbReference>
<evidence type="ECO:0000313" key="7">
    <source>
        <dbReference type="Proteomes" id="UP001289374"/>
    </source>
</evidence>
<evidence type="ECO:0000256" key="4">
    <source>
        <dbReference type="PROSITE-ProRule" id="PRU00317"/>
    </source>
</evidence>
<name>A0AAE1WBT0_9LAMI</name>
<dbReference type="InterPro" id="IPR011989">
    <property type="entry name" value="ARM-like"/>
</dbReference>
<dbReference type="InterPro" id="IPR033133">
    <property type="entry name" value="PUM-HD"/>
</dbReference>
<keyword evidence="7" id="KW-1185">Reference proteome</keyword>
<reference evidence="6" key="1">
    <citation type="submission" date="2020-06" db="EMBL/GenBank/DDBJ databases">
        <authorList>
            <person name="Li T."/>
            <person name="Hu X."/>
            <person name="Zhang T."/>
            <person name="Song X."/>
            <person name="Zhang H."/>
            <person name="Dai N."/>
            <person name="Sheng W."/>
            <person name="Hou X."/>
            <person name="Wei L."/>
        </authorList>
    </citation>
    <scope>NUCLEOTIDE SEQUENCE</scope>
    <source>
        <strain evidence="6">K16</strain>
        <tissue evidence="6">Leaf</tissue>
    </source>
</reference>
<feature type="repeat" description="Pumilio" evidence="4">
    <location>
        <begin position="258"/>
        <end position="293"/>
    </location>
</feature>
<evidence type="ECO:0000313" key="6">
    <source>
        <dbReference type="EMBL" id="KAK4390475.1"/>
    </source>
</evidence>
<dbReference type="Proteomes" id="UP001289374">
    <property type="component" value="Unassembled WGS sequence"/>
</dbReference>
<protein>
    <submittedName>
        <fullName evidence="6">Pumilio12</fullName>
    </submittedName>
</protein>
<organism evidence="6 7">
    <name type="scientific">Sesamum angolense</name>
    <dbReference type="NCBI Taxonomy" id="2727404"/>
    <lineage>
        <taxon>Eukaryota</taxon>
        <taxon>Viridiplantae</taxon>
        <taxon>Streptophyta</taxon>
        <taxon>Embryophyta</taxon>
        <taxon>Tracheophyta</taxon>
        <taxon>Spermatophyta</taxon>
        <taxon>Magnoliopsida</taxon>
        <taxon>eudicotyledons</taxon>
        <taxon>Gunneridae</taxon>
        <taxon>Pentapetalae</taxon>
        <taxon>asterids</taxon>
        <taxon>lamiids</taxon>
        <taxon>Lamiales</taxon>
        <taxon>Pedaliaceae</taxon>
        <taxon>Sesamum</taxon>
    </lineage>
</organism>
<sequence length="577" mass="64827">MERKIPEIPYSPASQAPENFLNPHYQRFLSAENHPQTPLITDLHSSDQAIESAFSRLTLFSDFGFHGQKPSFISRPATLDAVPTVGSVPLPMAFGERQQAVFWAQSQSNNGGVNGPFGFFGAHQDIHVDPESVGFLGRGPYVNGGDHPLKSMKYPQRPEFYSATCDYNDLSFLHGKEPSSRKGSTLFPVLSSAQQSNFCSSTHLYSNQHLHQWQQQFSLENMRGRIVTLAKDQVWSGVLNLKLEEGVSEEETEMVLPEVMEFLGDLMRNQFGSHFVQKLFVACNENQRTRIIMALTKFPFKLISICLNSYGARAIQKLLEKLITPQQISFVVSALSPGAIALASDPNGQHVIQYCVKQFPGEYNKVVRIVGEADVGFSNPLEIRHLNNLHVDECYKQNSLPNPNSVLYKVAQSFTTLKFHHLGLKMKGMHETPLKMKWRLPFPENHTSSVIRNYVVQHLLGMRIPEVTTGLLKQFKGCFAPLSCNKYASNVVEKFLLESGENNSETIIMELLKSRSAPRLLLDPFGNFVIQSALSASKGHARDAMLKLIQVNERLMQSNLYGKKILATLEMRKLQKA</sequence>
<dbReference type="PROSITE" id="PS50302">
    <property type="entry name" value="PUM"/>
    <property type="match status" value="3"/>
</dbReference>
<feature type="domain" description="PUM-HD" evidence="5">
    <location>
        <begin position="199"/>
        <end position="573"/>
    </location>
</feature>
<dbReference type="GO" id="GO:0006417">
    <property type="term" value="P:regulation of translation"/>
    <property type="evidence" value="ECO:0007669"/>
    <property type="project" value="UniProtKB-KW"/>
</dbReference>
<keyword evidence="1" id="KW-0677">Repeat</keyword>
<dbReference type="GO" id="GO:0003729">
    <property type="term" value="F:mRNA binding"/>
    <property type="evidence" value="ECO:0007669"/>
    <property type="project" value="TreeGrafter"/>
</dbReference>
<dbReference type="Gene3D" id="1.25.10.10">
    <property type="entry name" value="Leucine-rich Repeat Variant"/>
    <property type="match status" value="1"/>
</dbReference>
<dbReference type="PROSITE" id="PS50303">
    <property type="entry name" value="PUM_HD"/>
    <property type="match status" value="1"/>
</dbReference>
<gene>
    <name evidence="6" type="ORF">Sango_2110800</name>
</gene>
<dbReference type="InterPro" id="IPR001313">
    <property type="entry name" value="Pumilio_RNA-bd_rpt"/>
</dbReference>